<organism evidence="1 3">
    <name type="scientific">Escherichia coli</name>
    <dbReference type="NCBI Taxonomy" id="562"/>
    <lineage>
        <taxon>Bacteria</taxon>
        <taxon>Pseudomonadati</taxon>
        <taxon>Pseudomonadota</taxon>
        <taxon>Gammaproteobacteria</taxon>
        <taxon>Enterobacterales</taxon>
        <taxon>Enterobacteriaceae</taxon>
        <taxon>Escherichia</taxon>
    </lineage>
</organism>
<evidence type="ECO:0000313" key="3">
    <source>
        <dbReference type="Proteomes" id="UP000531813"/>
    </source>
</evidence>
<dbReference type="Proteomes" id="UP001179946">
    <property type="component" value="Chromosome"/>
</dbReference>
<dbReference type="EMBL" id="CP122634">
    <property type="protein sequence ID" value="WHI00619.1"/>
    <property type="molecule type" value="Genomic_DNA"/>
</dbReference>
<sequence length="110" mass="12407">MAIITVKKHTVKKALSMGFEKVLDDRGYDSGAYYVKDGKKWIFDIVALKQKQGATSDDELKILGYDVDTYNLVKNESNELAELYQDIAVEDGEPMYLEGGVYLYPDGSIR</sequence>
<dbReference type="Proteomes" id="UP000531813">
    <property type="component" value="Unassembled WGS sequence"/>
</dbReference>
<protein>
    <submittedName>
        <fullName evidence="1">Uncharacterized protein</fullName>
    </submittedName>
</protein>
<gene>
    <name evidence="1" type="ORF">GOP25_09955</name>
    <name evidence="2" type="ORF">QDW62_18120</name>
</gene>
<reference evidence="1 3" key="1">
    <citation type="submission" date="2019-12" db="EMBL/GenBank/DDBJ databases">
        <authorList>
            <consortium name="GenomeTrakr network: Whole genome sequencing for foodborne pathogen traceback"/>
        </authorList>
    </citation>
    <scope>NUCLEOTIDE SEQUENCE [LARGE SCALE GENOMIC DNA]</scope>
    <source>
        <strain evidence="1 3">PSU-2243</strain>
    </source>
</reference>
<name>A0A024L529_ECOLX</name>
<dbReference type="OMA" id="RMGYKEY"/>
<dbReference type="RefSeq" id="WP_000974872.1">
    <property type="nucleotide sequence ID" value="NZ_AP027532.1"/>
</dbReference>
<evidence type="ECO:0000313" key="1">
    <source>
        <dbReference type="EMBL" id="EFH5892565.1"/>
    </source>
</evidence>
<proteinExistence type="predicted"/>
<dbReference type="AlphaFoldDB" id="A0A024L529"/>
<reference evidence="2" key="2">
    <citation type="journal article" date="2023" name="Front. Microbiol.">
        <title>Virotyping and genetic antimicrobial susceptibility testing of porcine ETEC/STEC strains and associated plasmid types.</title>
        <authorList>
            <person name="Vereecke N."/>
            <person name="Van Hoorde S."/>
            <person name="Sperling D."/>
            <person name="Theuns S."/>
            <person name="Devriendt B."/>
            <person name="Cox E."/>
        </authorList>
    </citation>
    <scope>NUCLEOTIDE SEQUENCE</scope>
    <source>
        <strain evidence="2">ETEC4085</strain>
    </source>
</reference>
<dbReference type="EMBL" id="AASWIS010000009">
    <property type="protein sequence ID" value="EFH5892565.1"/>
    <property type="molecule type" value="Genomic_DNA"/>
</dbReference>
<evidence type="ECO:0000313" key="2">
    <source>
        <dbReference type="EMBL" id="WHI00619.1"/>
    </source>
</evidence>
<accession>A0A024L529</accession>